<sequence length="323" mass="35912">MSNEREITLCEAIREAYVEEMRRDERVFMLGLSIQAGTFPHTKNLCDEFGTDRIIDTPLAETGMVGCAMGAAQEGLRPILDFMYAGFSYYAGSELFLQMGQYHFLHGSQHPLPIVLIGTCGVGRRVGNEHATLPYGTTIHHPGIKTCMPSTPYDAKGLMKAAIRDNNPVFFLWHTNLMMQKGLIPDDDYIVPLGVADVKRAGTDITVLASGLQVHNALKVAEKLKDEISIEVIDARSFEPFDRETLLKSIEKTTRLVIVDEDFERGGFAAEVSAQVMEHGYDLLDAPVKRVCHPNFAIPGGYIDVYTMPTPERIEAAVRETCR</sequence>
<evidence type="ECO:0000259" key="4">
    <source>
        <dbReference type="SMART" id="SM00861"/>
    </source>
</evidence>
<dbReference type="PANTHER" id="PTHR43257">
    <property type="entry name" value="PYRUVATE DEHYDROGENASE E1 COMPONENT BETA SUBUNIT"/>
    <property type="match status" value="1"/>
</dbReference>
<organism evidence="5 6">
    <name type="scientific">Georgfuchsia toluolica</name>
    <dbReference type="NCBI Taxonomy" id="424218"/>
    <lineage>
        <taxon>Bacteria</taxon>
        <taxon>Pseudomonadati</taxon>
        <taxon>Pseudomonadota</taxon>
        <taxon>Betaproteobacteria</taxon>
        <taxon>Nitrosomonadales</taxon>
        <taxon>Sterolibacteriaceae</taxon>
        <taxon>Georgfuchsia</taxon>
    </lineage>
</organism>
<keyword evidence="6" id="KW-1185">Reference proteome</keyword>
<reference evidence="5" key="1">
    <citation type="submission" date="2021-04" db="EMBL/GenBank/DDBJ databases">
        <authorList>
            <person name="Hornung B."/>
        </authorList>
    </citation>
    <scope>NUCLEOTIDE SEQUENCE</scope>
    <source>
        <strain evidence="5">G5G6</strain>
    </source>
</reference>
<dbReference type="InterPro" id="IPR005475">
    <property type="entry name" value="Transketolase-like_Pyr-bd"/>
</dbReference>
<dbReference type="AlphaFoldDB" id="A0A916MZ99"/>
<dbReference type="GO" id="GO:0016491">
    <property type="term" value="F:oxidoreductase activity"/>
    <property type="evidence" value="ECO:0007669"/>
    <property type="project" value="UniProtKB-KW"/>
</dbReference>
<feature type="domain" description="Transketolase-like pyrimidine-binding" evidence="4">
    <location>
        <begin position="7"/>
        <end position="180"/>
    </location>
</feature>
<dbReference type="InterPro" id="IPR029061">
    <property type="entry name" value="THDP-binding"/>
</dbReference>
<proteinExistence type="predicted"/>
<name>A0A916MZ99_9PROT</name>
<dbReference type="InterPro" id="IPR033248">
    <property type="entry name" value="Transketolase_C"/>
</dbReference>
<protein>
    <submittedName>
        <fullName evidence="5">Transketolase</fullName>
    </submittedName>
</protein>
<accession>A0A916MZ99</accession>
<dbReference type="RefSeq" id="WP_220634771.1">
    <property type="nucleotide sequence ID" value="NZ_CAJQUM010000001.1"/>
</dbReference>
<dbReference type="PANTHER" id="PTHR43257:SF2">
    <property type="entry name" value="PYRUVATE DEHYDROGENASE E1 COMPONENT SUBUNIT BETA"/>
    <property type="match status" value="1"/>
</dbReference>
<dbReference type="Proteomes" id="UP000742786">
    <property type="component" value="Unassembled WGS sequence"/>
</dbReference>
<dbReference type="Pfam" id="PF02779">
    <property type="entry name" value="Transket_pyr"/>
    <property type="match status" value="1"/>
</dbReference>
<evidence type="ECO:0000256" key="2">
    <source>
        <dbReference type="ARBA" id="ARBA00023002"/>
    </source>
</evidence>
<dbReference type="SMART" id="SM00861">
    <property type="entry name" value="Transket_pyr"/>
    <property type="match status" value="1"/>
</dbReference>
<dbReference type="SUPFAM" id="SSF52922">
    <property type="entry name" value="TK C-terminal domain-like"/>
    <property type="match status" value="1"/>
</dbReference>
<evidence type="ECO:0000256" key="1">
    <source>
        <dbReference type="ARBA" id="ARBA00001964"/>
    </source>
</evidence>
<evidence type="ECO:0000256" key="3">
    <source>
        <dbReference type="ARBA" id="ARBA00023052"/>
    </source>
</evidence>
<evidence type="ECO:0000313" key="6">
    <source>
        <dbReference type="Proteomes" id="UP000742786"/>
    </source>
</evidence>
<dbReference type="InterPro" id="IPR009014">
    <property type="entry name" value="Transketo_C/PFOR_II"/>
</dbReference>
<comment type="cofactor">
    <cofactor evidence="1">
        <name>thiamine diphosphate</name>
        <dbReference type="ChEBI" id="CHEBI:58937"/>
    </cofactor>
</comment>
<dbReference type="EMBL" id="CAJQUM010000001">
    <property type="protein sequence ID" value="CAG4882724.1"/>
    <property type="molecule type" value="Genomic_DNA"/>
</dbReference>
<dbReference type="SUPFAM" id="SSF52518">
    <property type="entry name" value="Thiamin diphosphate-binding fold (THDP-binding)"/>
    <property type="match status" value="1"/>
</dbReference>
<dbReference type="Gene3D" id="3.40.50.970">
    <property type="match status" value="1"/>
</dbReference>
<keyword evidence="3" id="KW-0786">Thiamine pyrophosphate</keyword>
<gene>
    <name evidence="5" type="ORF">GTOL_10606</name>
</gene>
<dbReference type="Gene3D" id="3.40.50.920">
    <property type="match status" value="1"/>
</dbReference>
<keyword evidence="2" id="KW-0560">Oxidoreductase</keyword>
<comment type="caution">
    <text evidence="5">The sequence shown here is derived from an EMBL/GenBank/DDBJ whole genome shotgun (WGS) entry which is preliminary data.</text>
</comment>
<evidence type="ECO:0000313" key="5">
    <source>
        <dbReference type="EMBL" id="CAG4882724.1"/>
    </source>
</evidence>
<dbReference type="Pfam" id="PF02780">
    <property type="entry name" value="Transketolase_C"/>
    <property type="match status" value="1"/>
</dbReference>